<dbReference type="AlphaFoldDB" id="A0A917WGG8"/>
<accession>A0A917WGG8</accession>
<dbReference type="RefSeq" id="WP_051630692.1">
    <property type="nucleotide sequence ID" value="NZ_BMLF01000002.1"/>
</dbReference>
<proteinExistence type="predicted"/>
<dbReference type="Proteomes" id="UP000649829">
    <property type="component" value="Unassembled WGS sequence"/>
</dbReference>
<gene>
    <name evidence="1" type="ORF">GCM10011534_24980</name>
</gene>
<reference evidence="1" key="1">
    <citation type="journal article" date="2014" name="Int. J. Syst. Evol. Microbiol.">
        <title>Complete genome sequence of Corynebacterium casei LMG S-19264T (=DSM 44701T), isolated from a smear-ripened cheese.</title>
        <authorList>
            <consortium name="US DOE Joint Genome Institute (JGI-PGF)"/>
            <person name="Walter F."/>
            <person name="Albersmeier A."/>
            <person name="Kalinowski J."/>
            <person name="Ruckert C."/>
        </authorList>
    </citation>
    <scope>NUCLEOTIDE SEQUENCE</scope>
    <source>
        <strain evidence="1">CGMCC 1.6293</strain>
    </source>
</reference>
<evidence type="ECO:0000313" key="1">
    <source>
        <dbReference type="EMBL" id="GGM02166.1"/>
    </source>
</evidence>
<evidence type="ECO:0000313" key="2">
    <source>
        <dbReference type="Proteomes" id="UP000649829"/>
    </source>
</evidence>
<protein>
    <submittedName>
        <fullName evidence="1">Uncharacterized protein</fullName>
    </submittedName>
</protein>
<keyword evidence="2" id="KW-1185">Reference proteome</keyword>
<reference evidence="1" key="2">
    <citation type="submission" date="2020-09" db="EMBL/GenBank/DDBJ databases">
        <authorList>
            <person name="Sun Q."/>
            <person name="Zhou Y."/>
        </authorList>
    </citation>
    <scope>NUCLEOTIDE SEQUENCE</scope>
    <source>
        <strain evidence="1">CGMCC 1.6293</strain>
    </source>
</reference>
<comment type="caution">
    <text evidence="1">The sequence shown here is derived from an EMBL/GenBank/DDBJ whole genome shotgun (WGS) entry which is preliminary data.</text>
</comment>
<organism evidence="1 2">
    <name type="scientific">Pseudooceanicola nanhaiensis</name>
    <dbReference type="NCBI Taxonomy" id="375761"/>
    <lineage>
        <taxon>Bacteria</taxon>
        <taxon>Pseudomonadati</taxon>
        <taxon>Pseudomonadota</taxon>
        <taxon>Alphaproteobacteria</taxon>
        <taxon>Rhodobacterales</taxon>
        <taxon>Paracoccaceae</taxon>
        <taxon>Pseudooceanicola</taxon>
    </lineage>
</organism>
<dbReference type="EMBL" id="BMLF01000002">
    <property type="protein sequence ID" value="GGM02166.1"/>
    <property type="molecule type" value="Genomic_DNA"/>
</dbReference>
<sequence>MDGGEETALVTTGQEGCFRKVSLVAPDRRIYLWIGAEVDHRPPFFFWLKSAAKRRALARLKAAAAALRQAAAEEAVVFEALAVPPGRGDYLSQRPDIVVRPYDAVLLAAFATEAEARAWRDGPAAEGLMAELRAEARAADVALAVNGRRIGAVDHERPGVFLFNYFIAESRARNLAVWEHTAGWFQEKTGLDNSTLLVPQAGEAIPQSVINHCRWDRLRDILPALIIRPSFRSFVLRAFALNRTAAVPVLYRLA</sequence>
<name>A0A917WGG8_9RHOB</name>